<dbReference type="RefSeq" id="WP_166951314.1">
    <property type="nucleotide sequence ID" value="NZ_JAARLZ010000012.1"/>
</dbReference>
<reference evidence="1 2" key="1">
    <citation type="submission" date="2020-03" db="EMBL/GenBank/DDBJ databases">
        <authorList>
            <person name="Lai Q."/>
        </authorList>
    </citation>
    <scope>NUCLEOTIDE SEQUENCE [LARGE SCALE GENOMIC DNA]</scope>
    <source>
        <strain evidence="1 2">CCUG 25036</strain>
    </source>
</reference>
<dbReference type="AlphaFoldDB" id="A0A7X5UDL4"/>
<proteinExistence type="predicted"/>
<name>A0A7X5UDL4_9GAMM</name>
<sequence>MQSVLTEYMAETELPNQRCVARAMSGVNVLYRMGLQCTKQANVRRMWDEVRALGGAK</sequence>
<dbReference type="Proteomes" id="UP000490980">
    <property type="component" value="Unassembled WGS sequence"/>
</dbReference>
<protein>
    <submittedName>
        <fullName evidence="1">Uncharacterized protein</fullName>
    </submittedName>
</protein>
<organism evidence="1 2">
    <name type="scientific">Luteibacter anthropi</name>
    <dbReference type="NCBI Taxonomy" id="564369"/>
    <lineage>
        <taxon>Bacteria</taxon>
        <taxon>Pseudomonadati</taxon>
        <taxon>Pseudomonadota</taxon>
        <taxon>Gammaproteobacteria</taxon>
        <taxon>Lysobacterales</taxon>
        <taxon>Rhodanobacteraceae</taxon>
        <taxon>Luteibacter</taxon>
    </lineage>
</organism>
<comment type="caution">
    <text evidence="1">The sequence shown here is derived from an EMBL/GenBank/DDBJ whole genome shotgun (WGS) entry which is preliminary data.</text>
</comment>
<evidence type="ECO:0000313" key="2">
    <source>
        <dbReference type="Proteomes" id="UP000490980"/>
    </source>
</evidence>
<gene>
    <name evidence="1" type="ORF">HBF25_18900</name>
</gene>
<dbReference type="EMBL" id="JAARLZ010000012">
    <property type="protein sequence ID" value="NII08457.1"/>
    <property type="molecule type" value="Genomic_DNA"/>
</dbReference>
<accession>A0A7X5UDL4</accession>
<evidence type="ECO:0000313" key="1">
    <source>
        <dbReference type="EMBL" id="NII08457.1"/>
    </source>
</evidence>
<keyword evidence="2" id="KW-1185">Reference proteome</keyword>